<comment type="caution">
    <text evidence="1">The sequence shown here is derived from an EMBL/GenBank/DDBJ whole genome shotgun (WGS) entry which is preliminary data.</text>
</comment>
<name>A0ABQ5BR03_9ASTR</name>
<reference evidence="1" key="1">
    <citation type="journal article" date="2022" name="Int. J. Mol. Sci.">
        <title>Draft Genome of Tanacetum Coccineum: Genomic Comparison of Closely Related Tanacetum-Family Plants.</title>
        <authorList>
            <person name="Yamashiro T."/>
            <person name="Shiraishi A."/>
            <person name="Nakayama K."/>
            <person name="Satake H."/>
        </authorList>
    </citation>
    <scope>NUCLEOTIDE SEQUENCE</scope>
</reference>
<gene>
    <name evidence="1" type="ORF">Tco_0875971</name>
</gene>
<evidence type="ECO:0000313" key="1">
    <source>
        <dbReference type="EMBL" id="GJT17265.1"/>
    </source>
</evidence>
<protein>
    <submittedName>
        <fullName evidence="1">Uncharacterized protein</fullName>
    </submittedName>
</protein>
<sequence>MSSLQTAGRLGPASSYSRPLYLISSCCVGYTERPVLSLRASTLCSMHLASSWSDQPDEAVDRLGPIYVSVVAPIDDAQVISCGSVGEVGCLRHNDGGLILYQAYGNLYAMTARGWLSGGNTLDLGSFGEEMDGHQSDGVRKIKTTSGLNQHSETLEDSVKRRRQDYKAIWLAKTLKDSPNEPPLRTYQRWKNAIYEEALRKSDQMHQTCEKSSLAMTHKLDDMIKLPKSQPKKTYKEDLECEMVMVKIPRQPHTSHSKHLKEYTPIVTYMVKFEVEETIGIPMEVEPLDEPQLEDLGLNTCNHDIPLSSMEVPSFDEPEPQPNPLPNCPPLDVSLGDKRVPKPPINPHSLDSFRMKEVDNLTIHTPPSPHVASFYSKDVYCYYHRGLGDPKKHYGFKPGLLGQSGYLGVDFLNLEVTFDEEKPESS</sequence>
<organism evidence="1 2">
    <name type="scientific">Tanacetum coccineum</name>
    <dbReference type="NCBI Taxonomy" id="301880"/>
    <lineage>
        <taxon>Eukaryota</taxon>
        <taxon>Viridiplantae</taxon>
        <taxon>Streptophyta</taxon>
        <taxon>Embryophyta</taxon>
        <taxon>Tracheophyta</taxon>
        <taxon>Spermatophyta</taxon>
        <taxon>Magnoliopsida</taxon>
        <taxon>eudicotyledons</taxon>
        <taxon>Gunneridae</taxon>
        <taxon>Pentapetalae</taxon>
        <taxon>asterids</taxon>
        <taxon>campanulids</taxon>
        <taxon>Asterales</taxon>
        <taxon>Asteraceae</taxon>
        <taxon>Asteroideae</taxon>
        <taxon>Anthemideae</taxon>
        <taxon>Anthemidinae</taxon>
        <taxon>Tanacetum</taxon>
    </lineage>
</organism>
<reference evidence="1" key="2">
    <citation type="submission" date="2022-01" db="EMBL/GenBank/DDBJ databases">
        <authorList>
            <person name="Yamashiro T."/>
            <person name="Shiraishi A."/>
            <person name="Satake H."/>
            <person name="Nakayama K."/>
        </authorList>
    </citation>
    <scope>NUCLEOTIDE SEQUENCE</scope>
</reference>
<accession>A0ABQ5BR03</accession>
<dbReference type="Proteomes" id="UP001151760">
    <property type="component" value="Unassembled WGS sequence"/>
</dbReference>
<evidence type="ECO:0000313" key="2">
    <source>
        <dbReference type="Proteomes" id="UP001151760"/>
    </source>
</evidence>
<keyword evidence="2" id="KW-1185">Reference proteome</keyword>
<dbReference type="EMBL" id="BQNB010013541">
    <property type="protein sequence ID" value="GJT17265.1"/>
    <property type="molecule type" value="Genomic_DNA"/>
</dbReference>
<proteinExistence type="predicted"/>